<accession>A0AAP0X3I7</accession>
<dbReference type="Pfam" id="PF05911">
    <property type="entry name" value="FPP"/>
    <property type="match status" value="1"/>
</dbReference>
<dbReference type="InterPro" id="IPR008587">
    <property type="entry name" value="FPP_plant"/>
</dbReference>
<evidence type="ECO:0000313" key="1">
    <source>
        <dbReference type="EMBL" id="KAK9284333.1"/>
    </source>
</evidence>
<dbReference type="AlphaFoldDB" id="A0AAP0X3I7"/>
<sequence>MLQGIDLVVLRIWGKPEVVNQVLIGSIALNQDLAVAISQIHQFVLSLGREAMQFQDTSIEGHRLAVKVNDFSASVNQFLLNKACYIDFVLDLSRILTIASELNLSVLGYKVHKGTLISSDCIDKVTLLEKKAVQDDLSRQNFPDGCGRVINSTSDPEVLQEGNLTPGFALNVVSSECSLKELEQLKLGEC</sequence>
<protein>
    <submittedName>
        <fullName evidence="1">Uncharacterized protein</fullName>
    </submittedName>
</protein>
<dbReference type="Proteomes" id="UP001415857">
    <property type="component" value="Unassembled WGS sequence"/>
</dbReference>
<keyword evidence="2" id="KW-1185">Reference proteome</keyword>
<name>A0AAP0X3I7_LIQFO</name>
<reference evidence="1 2" key="1">
    <citation type="journal article" date="2024" name="Plant J.">
        <title>Genome sequences and population genomics reveal climatic adaptation and genomic divergence between two closely related sweetgum species.</title>
        <authorList>
            <person name="Xu W.Q."/>
            <person name="Ren C.Q."/>
            <person name="Zhang X.Y."/>
            <person name="Comes H.P."/>
            <person name="Liu X.H."/>
            <person name="Li Y.G."/>
            <person name="Kettle C.J."/>
            <person name="Jalonen R."/>
            <person name="Gaisberger H."/>
            <person name="Ma Y.Z."/>
            <person name="Qiu Y.X."/>
        </authorList>
    </citation>
    <scope>NUCLEOTIDE SEQUENCE [LARGE SCALE GENOMIC DNA]</scope>
    <source>
        <strain evidence="1">Hangzhou</strain>
    </source>
</reference>
<gene>
    <name evidence="1" type="ORF">L1049_023504</name>
</gene>
<proteinExistence type="predicted"/>
<evidence type="ECO:0000313" key="2">
    <source>
        <dbReference type="Proteomes" id="UP001415857"/>
    </source>
</evidence>
<organism evidence="1 2">
    <name type="scientific">Liquidambar formosana</name>
    <name type="common">Formosan gum</name>
    <dbReference type="NCBI Taxonomy" id="63359"/>
    <lineage>
        <taxon>Eukaryota</taxon>
        <taxon>Viridiplantae</taxon>
        <taxon>Streptophyta</taxon>
        <taxon>Embryophyta</taxon>
        <taxon>Tracheophyta</taxon>
        <taxon>Spermatophyta</taxon>
        <taxon>Magnoliopsida</taxon>
        <taxon>eudicotyledons</taxon>
        <taxon>Gunneridae</taxon>
        <taxon>Pentapetalae</taxon>
        <taxon>Saxifragales</taxon>
        <taxon>Altingiaceae</taxon>
        <taxon>Liquidambar</taxon>
    </lineage>
</organism>
<dbReference type="EMBL" id="JBBPBK010000005">
    <property type="protein sequence ID" value="KAK9284333.1"/>
    <property type="molecule type" value="Genomic_DNA"/>
</dbReference>
<comment type="caution">
    <text evidence="1">The sequence shown here is derived from an EMBL/GenBank/DDBJ whole genome shotgun (WGS) entry which is preliminary data.</text>
</comment>